<dbReference type="InterPro" id="IPR003148">
    <property type="entry name" value="RCK_N"/>
</dbReference>
<keyword evidence="3" id="KW-0633">Potassium transport</keyword>
<keyword evidence="6" id="KW-0406">Ion transport</keyword>
<dbReference type="NCBIfam" id="NF007039">
    <property type="entry name" value="PRK09496.3-2"/>
    <property type="match status" value="1"/>
</dbReference>
<dbReference type="Proteomes" id="UP000728647">
    <property type="component" value="Unassembled WGS sequence"/>
</dbReference>
<sequence>MILIIGAGSVGSNLAADLAESNDVVVIDRNADLVDELRSRHDVTGVVGDGRSASTLREAGIDRAEIVVASTDSDAANVMVCNAAKQAGDPRTIARVKEVGLFETWQSLDEGLGVDTMLCIDKLAAEAVVRTIALPGAHAVDTFADDQVEVAEFEIGEDTPITGQRVAEADRYASATFAAILRDDDVIIPTGETVIQSGDCVVVIGSLASISRFAADVSAQPPLKSEDDIVVVGGDVLGYQIAQQFEARGWTPEIVERDPEQATQLTTRLRRSSVAETDVTNIGGFNPNVLTGADLVVGTVDDNTNYLLAQLAREFDVARTAAVVDNPEVVDLFEETGLDVIVHPEDIIVSEILRTIYEPGPEEVSVLGHDDAEVLEVVVDSESALAGKALRDVTDQLPSGIVIGAIVRNEQLQIPRGNKIIQTGDRVIAFVDASVAAEVAELI</sequence>
<dbReference type="PANTHER" id="PTHR43833">
    <property type="entry name" value="POTASSIUM CHANNEL PROTEIN 2-RELATED-RELATED"/>
    <property type="match status" value="1"/>
</dbReference>
<dbReference type="SUPFAM" id="SSF116726">
    <property type="entry name" value="TrkA C-terminal domain-like"/>
    <property type="match status" value="2"/>
</dbReference>
<dbReference type="InterPro" id="IPR050721">
    <property type="entry name" value="Trk_Ktr_HKT_K-transport"/>
</dbReference>
<dbReference type="Pfam" id="PF02254">
    <property type="entry name" value="TrkA_N"/>
    <property type="match status" value="2"/>
</dbReference>
<dbReference type="PROSITE" id="PS51202">
    <property type="entry name" value="RCK_C"/>
    <property type="match status" value="2"/>
</dbReference>
<feature type="domain" description="RCK C-terminal" evidence="8">
    <location>
        <begin position="362"/>
        <end position="443"/>
    </location>
</feature>
<protein>
    <submittedName>
        <fullName evidence="9">Trk system potassium transporter TrkA</fullName>
    </submittedName>
</protein>
<dbReference type="Pfam" id="PF02080">
    <property type="entry name" value="TrkA_C"/>
    <property type="match status" value="2"/>
</dbReference>
<evidence type="ECO:0000313" key="10">
    <source>
        <dbReference type="Proteomes" id="UP000728647"/>
    </source>
</evidence>
<dbReference type="GO" id="GO:0005886">
    <property type="term" value="C:plasma membrane"/>
    <property type="evidence" value="ECO:0007669"/>
    <property type="project" value="InterPro"/>
</dbReference>
<dbReference type="InterPro" id="IPR006036">
    <property type="entry name" value="K_uptake_TrkA"/>
</dbReference>
<dbReference type="SUPFAM" id="SSF51735">
    <property type="entry name" value="NAD(P)-binding Rossmann-fold domains"/>
    <property type="match status" value="2"/>
</dbReference>
<evidence type="ECO:0000256" key="5">
    <source>
        <dbReference type="ARBA" id="ARBA00023027"/>
    </source>
</evidence>
<comment type="function">
    <text evidence="1">Part of a potassium transport system.</text>
</comment>
<dbReference type="InterPro" id="IPR036721">
    <property type="entry name" value="RCK_C_sf"/>
</dbReference>
<dbReference type="PANTHER" id="PTHR43833:SF5">
    <property type="entry name" value="TRK SYSTEM POTASSIUM UPTAKE PROTEIN TRKA"/>
    <property type="match status" value="1"/>
</dbReference>
<gene>
    <name evidence="9" type="primary">trkA</name>
    <name evidence="9" type="ORF">HT576_11915</name>
</gene>
<dbReference type="EMBL" id="JABURA010000001">
    <property type="protein sequence ID" value="NUB91721.1"/>
    <property type="molecule type" value="Genomic_DNA"/>
</dbReference>
<keyword evidence="5" id="KW-0520">NAD</keyword>
<evidence type="ECO:0000259" key="7">
    <source>
        <dbReference type="PROSITE" id="PS51201"/>
    </source>
</evidence>
<evidence type="ECO:0000256" key="2">
    <source>
        <dbReference type="ARBA" id="ARBA00022448"/>
    </source>
</evidence>
<evidence type="ECO:0000313" key="9">
    <source>
        <dbReference type="EMBL" id="NUB91721.1"/>
    </source>
</evidence>
<reference evidence="9" key="1">
    <citation type="submission" date="2020-06" db="EMBL/GenBank/DDBJ databases">
        <title>Haloterrigena sp. nov., an extremely halophilic archaeon isolated from a saline sediment.</title>
        <authorList>
            <person name="Liu B.-B."/>
        </authorList>
    </citation>
    <scope>NUCLEOTIDE SEQUENCE</scope>
    <source>
        <strain evidence="9">SYSU A121-1</strain>
    </source>
</reference>
<dbReference type="PRINTS" id="PR00335">
    <property type="entry name" value="KUPTAKETRKA"/>
</dbReference>
<dbReference type="InterPro" id="IPR036291">
    <property type="entry name" value="NAD(P)-bd_dom_sf"/>
</dbReference>
<evidence type="ECO:0000259" key="8">
    <source>
        <dbReference type="PROSITE" id="PS51202"/>
    </source>
</evidence>
<dbReference type="GO" id="GO:0015079">
    <property type="term" value="F:potassium ion transmembrane transporter activity"/>
    <property type="evidence" value="ECO:0007669"/>
    <property type="project" value="InterPro"/>
</dbReference>
<feature type="domain" description="RCK N-terminal" evidence="7">
    <location>
        <begin position="1"/>
        <end position="118"/>
    </location>
</feature>
<proteinExistence type="predicted"/>
<feature type="domain" description="RCK C-terminal" evidence="8">
    <location>
        <begin position="138"/>
        <end position="219"/>
    </location>
</feature>
<dbReference type="OrthoDB" id="24929at2157"/>
<dbReference type="Gene3D" id="3.30.70.1450">
    <property type="entry name" value="Regulator of K+ conductance, C-terminal domain"/>
    <property type="match status" value="2"/>
</dbReference>
<organism evidence="9 10">
    <name type="scientific">Haloterrigena gelatinilytica</name>
    <dbReference type="NCBI Taxonomy" id="2741724"/>
    <lineage>
        <taxon>Archaea</taxon>
        <taxon>Methanobacteriati</taxon>
        <taxon>Methanobacteriota</taxon>
        <taxon>Stenosarchaea group</taxon>
        <taxon>Halobacteria</taxon>
        <taxon>Halobacteriales</taxon>
        <taxon>Natrialbaceae</taxon>
        <taxon>Haloterrigena</taxon>
    </lineage>
</organism>
<dbReference type="NCBIfam" id="NF007034">
    <property type="entry name" value="PRK09496.2-1"/>
    <property type="match status" value="1"/>
</dbReference>
<comment type="caution">
    <text evidence="9">The sequence shown here is derived from an EMBL/GenBank/DDBJ whole genome shotgun (WGS) entry which is preliminary data.</text>
</comment>
<evidence type="ECO:0000256" key="3">
    <source>
        <dbReference type="ARBA" id="ARBA00022538"/>
    </source>
</evidence>
<keyword evidence="4" id="KW-0630">Potassium</keyword>
<name>A0A8J8KFM3_9EURY</name>
<evidence type="ECO:0000256" key="1">
    <source>
        <dbReference type="ARBA" id="ARBA00003660"/>
    </source>
</evidence>
<dbReference type="PROSITE" id="PS51201">
    <property type="entry name" value="RCK_N"/>
    <property type="match status" value="1"/>
</dbReference>
<keyword evidence="2" id="KW-0813">Transport</keyword>
<dbReference type="InterPro" id="IPR006037">
    <property type="entry name" value="RCK_C"/>
</dbReference>
<evidence type="ECO:0000256" key="4">
    <source>
        <dbReference type="ARBA" id="ARBA00022958"/>
    </source>
</evidence>
<dbReference type="Gene3D" id="3.40.50.720">
    <property type="entry name" value="NAD(P)-binding Rossmann-like Domain"/>
    <property type="match status" value="2"/>
</dbReference>
<dbReference type="AlphaFoldDB" id="A0A8J8KFM3"/>
<evidence type="ECO:0000256" key="6">
    <source>
        <dbReference type="ARBA" id="ARBA00023065"/>
    </source>
</evidence>
<accession>A0A8J8KFM3</accession>